<organism evidence="1 2">
    <name type="scientific">Rotaria magnacalcarata</name>
    <dbReference type="NCBI Taxonomy" id="392030"/>
    <lineage>
        <taxon>Eukaryota</taxon>
        <taxon>Metazoa</taxon>
        <taxon>Spiralia</taxon>
        <taxon>Gnathifera</taxon>
        <taxon>Rotifera</taxon>
        <taxon>Eurotatoria</taxon>
        <taxon>Bdelloidea</taxon>
        <taxon>Philodinida</taxon>
        <taxon>Philodinidae</taxon>
        <taxon>Rotaria</taxon>
    </lineage>
</organism>
<comment type="caution">
    <text evidence="1">The sequence shown here is derived from an EMBL/GenBank/DDBJ whole genome shotgun (WGS) entry which is preliminary data.</text>
</comment>
<sequence>SSKIYVSSTKVKPTSQIIIVPRPPPAVKHIFKNKDEIPKNLKSHVVYQLSCNTCSEKYIGKTVRQASRRLKEHGAPQNITNVEPSQYLRRSERIANNKKLQIYYGESDSNTEEEVPQINTTSTIQQHITSTNHKIDWNNWLILDSDNHLYRLLVKESLAITENSPGLNRTTRSIPLVVYPEGSMKRPTRIKTTNQDSK</sequence>
<accession>A0A8S2S8P9</accession>
<protein>
    <recommendedName>
        <fullName evidence="3">GIY-YIG domain-containing protein</fullName>
    </recommendedName>
</protein>
<evidence type="ECO:0000313" key="1">
    <source>
        <dbReference type="EMBL" id="CAF4205383.1"/>
    </source>
</evidence>
<dbReference type="Proteomes" id="UP000681967">
    <property type="component" value="Unassembled WGS sequence"/>
</dbReference>
<evidence type="ECO:0008006" key="3">
    <source>
        <dbReference type="Google" id="ProtNLM"/>
    </source>
</evidence>
<evidence type="ECO:0000313" key="2">
    <source>
        <dbReference type="Proteomes" id="UP000681967"/>
    </source>
</evidence>
<dbReference type="AlphaFoldDB" id="A0A8S2S8P9"/>
<reference evidence="1" key="1">
    <citation type="submission" date="2021-02" db="EMBL/GenBank/DDBJ databases">
        <authorList>
            <person name="Nowell W R."/>
        </authorList>
    </citation>
    <scope>NUCLEOTIDE SEQUENCE</scope>
</reference>
<proteinExistence type="predicted"/>
<gene>
    <name evidence="1" type="ORF">BYL167_LOCUS23807</name>
</gene>
<dbReference type="EMBL" id="CAJOBH010018305">
    <property type="protein sequence ID" value="CAF4205383.1"/>
    <property type="molecule type" value="Genomic_DNA"/>
</dbReference>
<feature type="non-terminal residue" evidence="1">
    <location>
        <position position="1"/>
    </location>
</feature>
<name>A0A8S2S8P9_9BILA</name>